<reference evidence="1 2" key="1">
    <citation type="journal article" date="2019" name="Emerg. Microbes Infect.">
        <title>Comprehensive subspecies identification of 175 nontuberculous mycobacteria species based on 7547 genomic profiles.</title>
        <authorList>
            <person name="Matsumoto Y."/>
            <person name="Kinjo T."/>
            <person name="Motooka D."/>
            <person name="Nabeya D."/>
            <person name="Jung N."/>
            <person name="Uechi K."/>
            <person name="Horii T."/>
            <person name="Iida T."/>
            <person name="Fujita J."/>
            <person name="Nakamura S."/>
        </authorList>
    </citation>
    <scope>NUCLEOTIDE SEQUENCE [LARGE SCALE GENOMIC DNA]</scope>
    <source>
        <strain evidence="1 2">JCM 15657</strain>
    </source>
</reference>
<protein>
    <submittedName>
        <fullName evidence="1">Uncharacterized protein</fullName>
    </submittedName>
</protein>
<sequence>MTLLTSLIDEAHNHDGDPFDVALAAVEASLRCPRQHPRSAGLLMAVRRKDALSQPMPPEVVEQLRALDRELADVMSQLAMRLWDRADTQAVDVIASCVIELPKWIVLRGKRSNGTMTREYLRGGASGPRCWPPAAGVGA</sequence>
<keyword evidence="2" id="KW-1185">Reference proteome</keyword>
<name>A0A1X1XID7_9MYCO</name>
<accession>A0A1X1XID7</accession>
<dbReference type="RefSeq" id="WP_085163231.1">
    <property type="nucleotide sequence ID" value="NZ_AP022581.1"/>
</dbReference>
<dbReference type="EMBL" id="AP022581">
    <property type="protein sequence ID" value="BBX97298.1"/>
    <property type="molecule type" value="Genomic_DNA"/>
</dbReference>
<dbReference type="AlphaFoldDB" id="A0A1X1XID7"/>
<dbReference type="STRING" id="169765.AWC15_11300"/>
<dbReference type="PROSITE" id="PS00387">
    <property type="entry name" value="PPASE"/>
    <property type="match status" value="1"/>
</dbReference>
<evidence type="ECO:0000313" key="1">
    <source>
        <dbReference type="EMBL" id="BBX97298.1"/>
    </source>
</evidence>
<organism evidence="1 2">
    <name type="scientific">Mycobacterium lacus</name>
    <dbReference type="NCBI Taxonomy" id="169765"/>
    <lineage>
        <taxon>Bacteria</taxon>
        <taxon>Bacillati</taxon>
        <taxon>Actinomycetota</taxon>
        <taxon>Actinomycetes</taxon>
        <taxon>Mycobacteriales</taxon>
        <taxon>Mycobacteriaceae</taxon>
        <taxon>Mycobacterium</taxon>
    </lineage>
</organism>
<dbReference type="OrthoDB" id="4377220at2"/>
<dbReference type="Proteomes" id="UP000466396">
    <property type="component" value="Chromosome"/>
</dbReference>
<dbReference type="KEGG" id="mlj:MLAC_25920"/>
<evidence type="ECO:0000313" key="2">
    <source>
        <dbReference type="Proteomes" id="UP000466396"/>
    </source>
</evidence>
<gene>
    <name evidence="1" type="ORF">MLAC_25920</name>
</gene>
<proteinExistence type="predicted"/>